<dbReference type="InterPro" id="IPR036770">
    <property type="entry name" value="Ankyrin_rpt-contain_sf"/>
</dbReference>
<dbReference type="InterPro" id="IPR002110">
    <property type="entry name" value="Ankyrin_rpt"/>
</dbReference>
<feature type="repeat" description="ANK" evidence="3">
    <location>
        <begin position="214"/>
        <end position="242"/>
    </location>
</feature>
<dbReference type="AlphaFoldDB" id="A0AAJ0AWK7"/>
<dbReference type="PANTHER" id="PTHR24126">
    <property type="entry name" value="ANKYRIN REPEAT, PH AND SEC7 DOMAIN CONTAINING PROTEIN SECG-RELATED"/>
    <property type="match status" value="1"/>
</dbReference>
<accession>A0AAJ0AWK7</accession>
<evidence type="ECO:0000313" key="5">
    <source>
        <dbReference type="EMBL" id="KAK1691635.1"/>
    </source>
</evidence>
<evidence type="ECO:0000256" key="1">
    <source>
        <dbReference type="ARBA" id="ARBA00022737"/>
    </source>
</evidence>
<organism evidence="5 6">
    <name type="scientific">Colletotrichum godetiae</name>
    <dbReference type="NCBI Taxonomy" id="1209918"/>
    <lineage>
        <taxon>Eukaryota</taxon>
        <taxon>Fungi</taxon>
        <taxon>Dikarya</taxon>
        <taxon>Ascomycota</taxon>
        <taxon>Pezizomycotina</taxon>
        <taxon>Sordariomycetes</taxon>
        <taxon>Hypocreomycetidae</taxon>
        <taxon>Glomerellales</taxon>
        <taxon>Glomerellaceae</taxon>
        <taxon>Colletotrichum</taxon>
        <taxon>Colletotrichum acutatum species complex</taxon>
    </lineage>
</organism>
<comment type="caution">
    <text evidence="5">The sequence shown here is derived from an EMBL/GenBank/DDBJ whole genome shotgun (WGS) entry which is preliminary data.</text>
</comment>
<dbReference type="RefSeq" id="XP_060435330.1">
    <property type="nucleotide sequence ID" value="XM_060573795.1"/>
</dbReference>
<keyword evidence="6" id="KW-1185">Reference proteome</keyword>
<feature type="repeat" description="ANK" evidence="3">
    <location>
        <begin position="181"/>
        <end position="213"/>
    </location>
</feature>
<feature type="region of interest" description="Disordered" evidence="4">
    <location>
        <begin position="1"/>
        <end position="24"/>
    </location>
</feature>
<dbReference type="Pfam" id="PF12796">
    <property type="entry name" value="Ank_2"/>
    <property type="match status" value="1"/>
</dbReference>
<evidence type="ECO:0000313" key="6">
    <source>
        <dbReference type="Proteomes" id="UP001224890"/>
    </source>
</evidence>
<gene>
    <name evidence="5" type="ORF">BDP55DRAFT_647591</name>
</gene>
<dbReference type="PROSITE" id="PS50297">
    <property type="entry name" value="ANK_REP_REGION"/>
    <property type="match status" value="2"/>
</dbReference>
<dbReference type="PROSITE" id="PS50088">
    <property type="entry name" value="ANK_REPEAT"/>
    <property type="match status" value="2"/>
</dbReference>
<dbReference type="SUPFAM" id="SSF48403">
    <property type="entry name" value="Ankyrin repeat"/>
    <property type="match status" value="1"/>
</dbReference>
<keyword evidence="2 3" id="KW-0040">ANK repeat</keyword>
<protein>
    <submittedName>
        <fullName evidence="5">Ankyrin repeat-containing domain protein</fullName>
    </submittedName>
</protein>
<dbReference type="EMBL" id="JAHMHR010000004">
    <property type="protein sequence ID" value="KAK1691635.1"/>
    <property type="molecule type" value="Genomic_DNA"/>
</dbReference>
<evidence type="ECO:0000256" key="2">
    <source>
        <dbReference type="ARBA" id="ARBA00023043"/>
    </source>
</evidence>
<evidence type="ECO:0000256" key="3">
    <source>
        <dbReference type="PROSITE-ProRule" id="PRU00023"/>
    </source>
</evidence>
<dbReference type="Gene3D" id="1.25.40.20">
    <property type="entry name" value="Ankyrin repeat-containing domain"/>
    <property type="match status" value="1"/>
</dbReference>
<dbReference type="Proteomes" id="UP001224890">
    <property type="component" value="Unassembled WGS sequence"/>
</dbReference>
<name>A0AAJ0AWK7_9PEZI</name>
<keyword evidence="1" id="KW-0677">Repeat</keyword>
<dbReference type="SMART" id="SM00248">
    <property type="entry name" value="ANK"/>
    <property type="match status" value="4"/>
</dbReference>
<evidence type="ECO:0000256" key="4">
    <source>
        <dbReference type="SAM" id="MobiDB-lite"/>
    </source>
</evidence>
<proteinExistence type="predicted"/>
<reference evidence="5" key="1">
    <citation type="submission" date="2021-06" db="EMBL/GenBank/DDBJ databases">
        <title>Comparative genomics, transcriptomics and evolutionary studies reveal genomic signatures of adaptation to plant cell wall in hemibiotrophic fungi.</title>
        <authorList>
            <consortium name="DOE Joint Genome Institute"/>
            <person name="Baroncelli R."/>
            <person name="Diaz J.F."/>
            <person name="Benocci T."/>
            <person name="Peng M."/>
            <person name="Battaglia E."/>
            <person name="Haridas S."/>
            <person name="Andreopoulos W."/>
            <person name="Labutti K."/>
            <person name="Pangilinan J."/>
            <person name="Floch G.L."/>
            <person name="Makela M.R."/>
            <person name="Henrissat B."/>
            <person name="Grigoriev I.V."/>
            <person name="Crouch J.A."/>
            <person name="De Vries R.P."/>
            <person name="Sukno S.A."/>
            <person name="Thon M.R."/>
        </authorList>
    </citation>
    <scope>NUCLEOTIDE SEQUENCE</scope>
    <source>
        <strain evidence="5">CBS 193.32</strain>
    </source>
</reference>
<feature type="compositionally biased region" description="Polar residues" evidence="4">
    <location>
        <begin position="1"/>
        <end position="13"/>
    </location>
</feature>
<sequence>MPVSPTDTESVASRMSEHPAAGLSTWSSGCSTYSTLLDEESSASMMRAIYLGDLLTAGRLLLRGIPVPEIPAVLALLGQPELDLNRPTNCPNGDRIIHFLLRTSASNFQSSKIETLKAFLSRGLNLTQQGAQGDTVFHLLCGPLGSAPDEDENLSLLRYLLEEGFAGSPQDLDIVNFRNDFGNTPLLVAVLYGFSKCVEYLLETGADPEIRGEEGRKPLSWAIQRGYLGIANALLDYGAAFDKDIAMETDVSVMKRIIRDYCKLRS</sequence>
<dbReference type="GeneID" id="85458321"/>